<keyword evidence="1" id="KW-1133">Transmembrane helix</keyword>
<accession>A0A0A1YTJ8</accession>
<proteinExistence type="predicted"/>
<organism evidence="2 3">
    <name type="scientific">Pseudomonas fluorescens LMG 5329</name>
    <dbReference type="NCBI Taxonomy" id="1324332"/>
    <lineage>
        <taxon>Bacteria</taxon>
        <taxon>Pseudomonadati</taxon>
        <taxon>Pseudomonadota</taxon>
        <taxon>Gammaproteobacteria</taxon>
        <taxon>Pseudomonadales</taxon>
        <taxon>Pseudomonadaceae</taxon>
        <taxon>Pseudomonas</taxon>
    </lineage>
</organism>
<reference evidence="2 3" key="1">
    <citation type="journal article" date="2013" name="Genome Announc.">
        <title>Draft Genome Sequence of Pseudomonas fluorescens LMG 5329, a White Line-Inducing Principle-Producing Bioindicator for the Mushroom Pathogen Pseudomonas tolaasii.</title>
        <authorList>
            <person name="Ghequire M.G."/>
            <person name="Rokni-Zadeh H."/>
            <person name="Zarrineh P."/>
            <person name="De Mot R."/>
        </authorList>
    </citation>
    <scope>NUCLEOTIDE SEQUENCE [LARGE SCALE GENOMIC DNA]</scope>
    <source>
        <strain evidence="2 3">LMG 5329</strain>
    </source>
</reference>
<gene>
    <name evidence="2" type="ORF">K814_0124830</name>
</gene>
<comment type="caution">
    <text evidence="2">The sequence shown here is derived from an EMBL/GenBank/DDBJ whole genome shotgun (WGS) entry which is preliminary data.</text>
</comment>
<evidence type="ECO:0000256" key="1">
    <source>
        <dbReference type="SAM" id="Phobius"/>
    </source>
</evidence>
<evidence type="ECO:0000313" key="3">
    <source>
        <dbReference type="Proteomes" id="UP000030060"/>
    </source>
</evidence>
<keyword evidence="1" id="KW-0472">Membrane</keyword>
<evidence type="ECO:0000313" key="2">
    <source>
        <dbReference type="EMBL" id="KGE65315.1"/>
    </source>
</evidence>
<keyword evidence="1" id="KW-0812">Transmembrane</keyword>
<protein>
    <submittedName>
        <fullName evidence="2">Uncharacterized protein</fullName>
    </submittedName>
</protein>
<dbReference type="EMBL" id="ASGY01000192">
    <property type="protein sequence ID" value="KGE65315.1"/>
    <property type="molecule type" value="Genomic_DNA"/>
</dbReference>
<feature type="transmembrane region" description="Helical" evidence="1">
    <location>
        <begin position="42"/>
        <end position="65"/>
    </location>
</feature>
<sequence length="67" mass="8091">MKLNGQLMPTVNIGTINHRTTTRKLYPKVRKPIFTYERVRHFFSFFFFNDLFFISHIAIAIVLFMTY</sequence>
<dbReference type="AlphaFoldDB" id="A0A0A1YTJ8"/>
<name>A0A0A1YTJ8_PSEFL</name>
<dbReference type="Proteomes" id="UP000030060">
    <property type="component" value="Unassembled WGS sequence"/>
</dbReference>